<evidence type="ECO:0000256" key="16">
    <source>
        <dbReference type="ARBA" id="ARBA00047951"/>
    </source>
</evidence>
<keyword evidence="11 18" id="KW-1133">Transmembrane helix</keyword>
<keyword evidence="3" id="KW-0597">Phosphoprotein</keyword>
<dbReference type="InterPro" id="IPR002902">
    <property type="entry name" value="GNK2"/>
</dbReference>
<keyword evidence="14" id="KW-0325">Glycoprotein</keyword>
<dbReference type="SUPFAM" id="SSF56112">
    <property type="entry name" value="Protein kinase-like (PK-like)"/>
    <property type="match status" value="1"/>
</dbReference>
<keyword evidence="13" id="KW-0675">Receptor</keyword>
<dbReference type="Pfam" id="PF01657">
    <property type="entry name" value="Stress-antifung"/>
    <property type="match status" value="2"/>
</dbReference>
<name>A0AA41VZQ5_PAPNU</name>
<evidence type="ECO:0000256" key="10">
    <source>
        <dbReference type="ARBA" id="ARBA00022840"/>
    </source>
</evidence>
<evidence type="ECO:0000256" key="5">
    <source>
        <dbReference type="ARBA" id="ARBA00022692"/>
    </source>
</evidence>
<dbReference type="PROSITE" id="PS50011">
    <property type="entry name" value="PROTEIN_KINASE_DOM"/>
    <property type="match status" value="1"/>
</dbReference>
<protein>
    <recommendedName>
        <fullName evidence="23">Cysteine-rich receptor-like protein kinase 42</fullName>
    </recommendedName>
</protein>
<dbReference type="Pfam" id="PF07714">
    <property type="entry name" value="PK_Tyr_Ser-Thr"/>
    <property type="match status" value="1"/>
</dbReference>
<dbReference type="FunFam" id="3.30.200.20:FF:000177">
    <property type="entry name" value="Cysteine-rich receptor-like protein kinase 2"/>
    <property type="match status" value="1"/>
</dbReference>
<keyword evidence="5 18" id="KW-0812">Transmembrane</keyword>
<evidence type="ECO:0000256" key="14">
    <source>
        <dbReference type="ARBA" id="ARBA00023180"/>
    </source>
</evidence>
<evidence type="ECO:0000256" key="17">
    <source>
        <dbReference type="SAM" id="MobiDB-lite"/>
    </source>
</evidence>
<dbReference type="FunFam" id="1.10.510.10:FF:000336">
    <property type="entry name" value="Cysteine-rich receptor-like protein kinase 2"/>
    <property type="match status" value="1"/>
</dbReference>
<keyword evidence="8" id="KW-0547">Nucleotide-binding</keyword>
<dbReference type="InterPro" id="IPR038408">
    <property type="entry name" value="GNK2_sf"/>
</dbReference>
<feature type="compositionally biased region" description="Polar residues" evidence="17">
    <location>
        <begin position="652"/>
        <end position="661"/>
    </location>
</feature>
<feature type="domain" description="Gnk2-homologous" evidence="20">
    <location>
        <begin position="29"/>
        <end position="126"/>
    </location>
</feature>
<evidence type="ECO:0000256" key="4">
    <source>
        <dbReference type="ARBA" id="ARBA00022679"/>
    </source>
</evidence>
<dbReference type="GO" id="GO:0005524">
    <property type="term" value="F:ATP binding"/>
    <property type="evidence" value="ECO:0007669"/>
    <property type="project" value="UniProtKB-KW"/>
</dbReference>
<keyword evidence="10" id="KW-0067">ATP-binding</keyword>
<dbReference type="PROSITE" id="PS00108">
    <property type="entry name" value="PROTEIN_KINASE_ST"/>
    <property type="match status" value="1"/>
</dbReference>
<dbReference type="Gene3D" id="3.30.430.20">
    <property type="entry name" value="Gnk2 domain, C-X8-C-X2-C motif"/>
    <property type="match status" value="2"/>
</dbReference>
<dbReference type="InterPro" id="IPR000719">
    <property type="entry name" value="Prot_kinase_dom"/>
</dbReference>
<evidence type="ECO:0000256" key="15">
    <source>
        <dbReference type="ARBA" id="ARBA00047558"/>
    </source>
</evidence>
<evidence type="ECO:0000313" key="22">
    <source>
        <dbReference type="Proteomes" id="UP001177140"/>
    </source>
</evidence>
<keyword evidence="22" id="KW-1185">Reference proteome</keyword>
<evidence type="ECO:0000259" key="20">
    <source>
        <dbReference type="PROSITE" id="PS51473"/>
    </source>
</evidence>
<dbReference type="CDD" id="cd23509">
    <property type="entry name" value="Gnk2-like"/>
    <property type="match status" value="2"/>
</dbReference>
<dbReference type="InterPro" id="IPR052059">
    <property type="entry name" value="CR_Ser/Thr_kinase"/>
</dbReference>
<evidence type="ECO:0000256" key="11">
    <source>
        <dbReference type="ARBA" id="ARBA00022989"/>
    </source>
</evidence>
<evidence type="ECO:0000256" key="8">
    <source>
        <dbReference type="ARBA" id="ARBA00022741"/>
    </source>
</evidence>
<comment type="subcellular location">
    <subcellularLocation>
        <location evidence="1">Membrane</location>
        <topology evidence="1">Single-pass membrane protein</topology>
    </subcellularLocation>
</comment>
<accession>A0AA41VZQ5</accession>
<dbReference type="PANTHER" id="PTHR47973">
    <property type="entry name" value="CYSTEINE-RICH RECEPTOR-LIKE PROTEIN KINASE 3"/>
    <property type="match status" value="1"/>
</dbReference>
<dbReference type="Proteomes" id="UP001177140">
    <property type="component" value="Unassembled WGS sequence"/>
</dbReference>
<dbReference type="InterPro" id="IPR008271">
    <property type="entry name" value="Ser/Thr_kinase_AS"/>
</dbReference>
<dbReference type="InterPro" id="IPR001245">
    <property type="entry name" value="Ser-Thr/Tyr_kinase_cat_dom"/>
</dbReference>
<evidence type="ECO:0000256" key="2">
    <source>
        <dbReference type="ARBA" id="ARBA00022527"/>
    </source>
</evidence>
<comment type="catalytic activity">
    <reaction evidence="15">
        <text>L-seryl-[protein] + ATP = O-phospho-L-seryl-[protein] + ADP + H(+)</text>
        <dbReference type="Rhea" id="RHEA:17989"/>
        <dbReference type="Rhea" id="RHEA-COMP:9863"/>
        <dbReference type="Rhea" id="RHEA-COMP:11604"/>
        <dbReference type="ChEBI" id="CHEBI:15378"/>
        <dbReference type="ChEBI" id="CHEBI:29999"/>
        <dbReference type="ChEBI" id="CHEBI:30616"/>
        <dbReference type="ChEBI" id="CHEBI:83421"/>
        <dbReference type="ChEBI" id="CHEBI:456216"/>
    </reaction>
</comment>
<feature type="domain" description="Gnk2-homologous" evidence="20">
    <location>
        <begin position="139"/>
        <end position="241"/>
    </location>
</feature>
<dbReference type="GO" id="GO:0004674">
    <property type="term" value="F:protein serine/threonine kinase activity"/>
    <property type="evidence" value="ECO:0007669"/>
    <property type="project" value="UniProtKB-KW"/>
</dbReference>
<dbReference type="AlphaFoldDB" id="A0AA41VZQ5"/>
<evidence type="ECO:0000256" key="18">
    <source>
        <dbReference type="SAM" id="Phobius"/>
    </source>
</evidence>
<feature type="domain" description="Protein kinase" evidence="19">
    <location>
        <begin position="325"/>
        <end position="602"/>
    </location>
</feature>
<dbReference type="FunFam" id="3.30.430.20:FF:000015">
    <property type="entry name" value="Cysteine-rich receptor-like protein kinase 3"/>
    <property type="match status" value="1"/>
</dbReference>
<dbReference type="InterPro" id="IPR011009">
    <property type="entry name" value="Kinase-like_dom_sf"/>
</dbReference>
<evidence type="ECO:0000256" key="7">
    <source>
        <dbReference type="ARBA" id="ARBA00022737"/>
    </source>
</evidence>
<evidence type="ECO:0000256" key="3">
    <source>
        <dbReference type="ARBA" id="ARBA00022553"/>
    </source>
</evidence>
<feature type="region of interest" description="Disordered" evidence="17">
    <location>
        <begin position="642"/>
        <end position="661"/>
    </location>
</feature>
<keyword evidence="9" id="KW-0418">Kinase</keyword>
<dbReference type="Gene3D" id="1.10.510.10">
    <property type="entry name" value="Transferase(Phosphotransferase) domain 1"/>
    <property type="match status" value="1"/>
</dbReference>
<evidence type="ECO:0000256" key="6">
    <source>
        <dbReference type="ARBA" id="ARBA00022729"/>
    </source>
</evidence>
<keyword evidence="6" id="KW-0732">Signal</keyword>
<dbReference type="Gene3D" id="3.30.200.20">
    <property type="entry name" value="Phosphorylase Kinase, domain 1"/>
    <property type="match status" value="1"/>
</dbReference>
<proteinExistence type="predicted"/>
<comment type="caution">
    <text evidence="21">The sequence shown here is derived from an EMBL/GenBank/DDBJ whole genome shotgun (WGS) entry which is preliminary data.</text>
</comment>
<evidence type="ECO:0000259" key="19">
    <source>
        <dbReference type="PROSITE" id="PS50011"/>
    </source>
</evidence>
<keyword evidence="2" id="KW-0723">Serine/threonine-protein kinase</keyword>
<sequence length="661" mass="73169">MSKFSSSSTAHRILLIISFSFFISISHSYFVVQEVSVNCSATKYKHLVTVFPTVMEEVTEKVADQNWGSSYIPPVYALASCMEDLSNSDCLLCFTECQTKIPRCMSSTSGRIYLDGCFLRFDNYSFFQEAVDEKNDKVVCGKPFSSVTKEGFSKSGFTETVNELIHNVTRIAVENKGFGVSDIRSGIATVYSMAQCWKTLSSSSCRKCLDQAAQDITSCAPSIEGRSLNAGCYLRYSTTKFYSTNAEKMSDPDKMAGAKNIKMAIVIAFATLALSLLCLLGACLGYKRLYILRKERNDFCRLSSVASNSHLNFKYEILEKATESFDPLRKLGQGGAGSVFRGTLLDGRTVAVKRLFFNHRQWADEFFNEVNLVSGIQHKNLVQLLGCSIEGPESLLVYEYVANKSLDQVIFDKNETQTLTWQQRFDIVVGTAEGLAYLHGGTQTRIIHRDIKCSNILLDENLTPKIADFGLARRFAADESHLSTGIAGTLSYMAPEYLVRGQLTEKADVYSFGVLVLEIICGKKNSVFLQESGSILEKVYKHYKTNTLIDSVDPSLEGKFPEKEASDLLQVGLLCTQASIALRPSMSDVVKMLTDKDFHVPLPKQPPFLNASVMDPDASSISFGISSRSSTLTNSTSFVSSSSSSAFYLNDPASTETTKWR</sequence>
<evidence type="ECO:0000256" key="13">
    <source>
        <dbReference type="ARBA" id="ARBA00023170"/>
    </source>
</evidence>
<organism evidence="21 22">
    <name type="scientific">Papaver nudicaule</name>
    <name type="common">Iceland poppy</name>
    <dbReference type="NCBI Taxonomy" id="74823"/>
    <lineage>
        <taxon>Eukaryota</taxon>
        <taxon>Viridiplantae</taxon>
        <taxon>Streptophyta</taxon>
        <taxon>Embryophyta</taxon>
        <taxon>Tracheophyta</taxon>
        <taxon>Spermatophyta</taxon>
        <taxon>Magnoliopsida</taxon>
        <taxon>Ranunculales</taxon>
        <taxon>Papaveraceae</taxon>
        <taxon>Papaveroideae</taxon>
        <taxon>Papaver</taxon>
    </lineage>
</organism>
<evidence type="ECO:0000256" key="9">
    <source>
        <dbReference type="ARBA" id="ARBA00022777"/>
    </source>
</evidence>
<comment type="catalytic activity">
    <reaction evidence="16">
        <text>L-threonyl-[protein] + ATP = O-phospho-L-threonyl-[protein] + ADP + H(+)</text>
        <dbReference type="Rhea" id="RHEA:46608"/>
        <dbReference type="Rhea" id="RHEA-COMP:11060"/>
        <dbReference type="Rhea" id="RHEA-COMP:11605"/>
        <dbReference type="ChEBI" id="CHEBI:15378"/>
        <dbReference type="ChEBI" id="CHEBI:30013"/>
        <dbReference type="ChEBI" id="CHEBI:30616"/>
        <dbReference type="ChEBI" id="CHEBI:61977"/>
        <dbReference type="ChEBI" id="CHEBI:456216"/>
    </reaction>
</comment>
<dbReference type="CDD" id="cd14066">
    <property type="entry name" value="STKc_IRAK"/>
    <property type="match status" value="1"/>
</dbReference>
<evidence type="ECO:0000256" key="1">
    <source>
        <dbReference type="ARBA" id="ARBA00004167"/>
    </source>
</evidence>
<dbReference type="SMART" id="SM00220">
    <property type="entry name" value="S_TKc"/>
    <property type="match status" value="1"/>
</dbReference>
<keyword evidence="7" id="KW-0677">Repeat</keyword>
<feature type="transmembrane region" description="Helical" evidence="18">
    <location>
        <begin position="263"/>
        <end position="286"/>
    </location>
</feature>
<evidence type="ECO:0000313" key="21">
    <source>
        <dbReference type="EMBL" id="MCL7050388.1"/>
    </source>
</evidence>
<evidence type="ECO:0000256" key="12">
    <source>
        <dbReference type="ARBA" id="ARBA00023136"/>
    </source>
</evidence>
<reference evidence="21" key="1">
    <citation type="submission" date="2022-03" db="EMBL/GenBank/DDBJ databases">
        <title>A functionally conserved STORR gene fusion in Papaver species that diverged 16.8 million years ago.</title>
        <authorList>
            <person name="Catania T."/>
        </authorList>
    </citation>
    <scope>NUCLEOTIDE SEQUENCE</scope>
    <source>
        <strain evidence="21">S-191538</strain>
    </source>
</reference>
<evidence type="ECO:0008006" key="23">
    <source>
        <dbReference type="Google" id="ProtNLM"/>
    </source>
</evidence>
<keyword evidence="4" id="KW-0808">Transferase</keyword>
<dbReference type="PROSITE" id="PS51473">
    <property type="entry name" value="GNK2"/>
    <property type="match status" value="2"/>
</dbReference>
<dbReference type="EMBL" id="JAJJMA010327322">
    <property type="protein sequence ID" value="MCL7050388.1"/>
    <property type="molecule type" value="Genomic_DNA"/>
</dbReference>
<gene>
    <name evidence="21" type="ORF">MKW94_029413</name>
</gene>
<keyword evidence="12 18" id="KW-0472">Membrane</keyword>
<dbReference type="GO" id="GO:0016020">
    <property type="term" value="C:membrane"/>
    <property type="evidence" value="ECO:0007669"/>
    <property type="project" value="UniProtKB-SubCell"/>
</dbReference>